<proteinExistence type="predicted"/>
<name>A0A5N6UEK7_ASPTM</name>
<gene>
    <name evidence="2" type="ORF">BDV40DRAFT_279384</name>
</gene>
<evidence type="ECO:0000313" key="3">
    <source>
        <dbReference type="Proteomes" id="UP000326950"/>
    </source>
</evidence>
<accession>A0A5N6UEK7</accession>
<keyword evidence="1" id="KW-0812">Transmembrane</keyword>
<dbReference type="AlphaFoldDB" id="A0A5N6UEK7"/>
<evidence type="ECO:0000256" key="1">
    <source>
        <dbReference type="SAM" id="Phobius"/>
    </source>
</evidence>
<keyword evidence="1" id="KW-1133">Transmembrane helix</keyword>
<protein>
    <submittedName>
        <fullName evidence="2">Uncharacterized protein</fullName>
    </submittedName>
</protein>
<keyword evidence="3" id="KW-1185">Reference proteome</keyword>
<reference evidence="2 3" key="1">
    <citation type="submission" date="2019-04" db="EMBL/GenBank/DDBJ databases">
        <title>Friends and foes A comparative genomics study of 23 Aspergillus species from section Flavi.</title>
        <authorList>
            <consortium name="DOE Joint Genome Institute"/>
            <person name="Kjaerbolling I."/>
            <person name="Vesth T."/>
            <person name="Frisvad J.C."/>
            <person name="Nybo J.L."/>
            <person name="Theobald S."/>
            <person name="Kildgaard S."/>
            <person name="Isbrandt T."/>
            <person name="Kuo A."/>
            <person name="Sato A."/>
            <person name="Lyhne E.K."/>
            <person name="Kogle M.E."/>
            <person name="Wiebenga A."/>
            <person name="Kun R.S."/>
            <person name="Lubbers R.J."/>
            <person name="Makela M.R."/>
            <person name="Barry K."/>
            <person name="Chovatia M."/>
            <person name="Clum A."/>
            <person name="Daum C."/>
            <person name="Haridas S."/>
            <person name="He G."/>
            <person name="LaButti K."/>
            <person name="Lipzen A."/>
            <person name="Mondo S."/>
            <person name="Riley R."/>
            <person name="Salamov A."/>
            <person name="Simmons B.A."/>
            <person name="Magnuson J.K."/>
            <person name="Henrissat B."/>
            <person name="Mortensen U.H."/>
            <person name="Larsen T.O."/>
            <person name="Devries R.P."/>
            <person name="Grigoriev I.V."/>
            <person name="Machida M."/>
            <person name="Baker S.E."/>
            <person name="Andersen M.R."/>
        </authorList>
    </citation>
    <scope>NUCLEOTIDE SEQUENCE [LARGE SCALE GENOMIC DNA]</scope>
    <source>
        <strain evidence="2 3">CBS 117626</strain>
    </source>
</reference>
<feature type="transmembrane region" description="Helical" evidence="1">
    <location>
        <begin position="12"/>
        <end position="34"/>
    </location>
</feature>
<dbReference type="EMBL" id="ML738736">
    <property type="protein sequence ID" value="KAE8157057.1"/>
    <property type="molecule type" value="Genomic_DNA"/>
</dbReference>
<sequence>MGVTYHTNPTGNVLKVLLFSICIYSNLIHFYPFFLSWRLILSSSFCCLIPGQATRGNFGCLLWNVGALTDLLHSQASQTRHPRIIVHTNTLTSSDTN</sequence>
<evidence type="ECO:0000313" key="2">
    <source>
        <dbReference type="EMBL" id="KAE8157057.1"/>
    </source>
</evidence>
<keyword evidence="1" id="KW-0472">Membrane</keyword>
<dbReference type="Proteomes" id="UP000326950">
    <property type="component" value="Unassembled WGS sequence"/>
</dbReference>
<organism evidence="2 3">
    <name type="scientific">Aspergillus tamarii</name>
    <dbReference type="NCBI Taxonomy" id="41984"/>
    <lineage>
        <taxon>Eukaryota</taxon>
        <taxon>Fungi</taxon>
        <taxon>Dikarya</taxon>
        <taxon>Ascomycota</taxon>
        <taxon>Pezizomycotina</taxon>
        <taxon>Eurotiomycetes</taxon>
        <taxon>Eurotiomycetidae</taxon>
        <taxon>Eurotiales</taxon>
        <taxon>Aspergillaceae</taxon>
        <taxon>Aspergillus</taxon>
        <taxon>Aspergillus subgen. Circumdati</taxon>
    </lineage>
</organism>